<dbReference type="InterPro" id="IPR026876">
    <property type="entry name" value="Fn3_assoc_repeat"/>
</dbReference>
<dbReference type="InterPro" id="IPR001322">
    <property type="entry name" value="Lamin_tail_dom"/>
</dbReference>
<proteinExistence type="predicted"/>
<dbReference type="Pfam" id="PF01345">
    <property type="entry name" value="DUF11"/>
    <property type="match status" value="2"/>
</dbReference>
<dbReference type="SUPFAM" id="SSF74853">
    <property type="entry name" value="Lamin A/C globular tail domain"/>
    <property type="match status" value="1"/>
</dbReference>
<dbReference type="EMBL" id="BKAG01000002">
    <property type="protein sequence ID" value="GEP41036.1"/>
    <property type="molecule type" value="Genomic_DNA"/>
</dbReference>
<evidence type="ECO:0000313" key="7">
    <source>
        <dbReference type="Proteomes" id="UP000321577"/>
    </source>
</evidence>
<dbReference type="InterPro" id="IPR001434">
    <property type="entry name" value="OmcB-like_DUF11"/>
</dbReference>
<dbReference type="InterPro" id="IPR036415">
    <property type="entry name" value="Lamin_tail_dom_sf"/>
</dbReference>
<dbReference type="PANTHER" id="PTHR46682:SF1">
    <property type="entry name" value="ADHESION G-PROTEIN COUPLED RECEPTOR V1"/>
    <property type="match status" value="1"/>
</dbReference>
<dbReference type="InterPro" id="IPR014867">
    <property type="entry name" value="Spore_coat_CotH_CotH2/3/7"/>
</dbReference>
<dbReference type="Pfam" id="PF13287">
    <property type="entry name" value="Fn3_assoc"/>
    <property type="match status" value="1"/>
</dbReference>
<dbReference type="PROSITE" id="PS51841">
    <property type="entry name" value="LTD"/>
    <property type="match status" value="1"/>
</dbReference>
<evidence type="ECO:0000256" key="2">
    <source>
        <dbReference type="ARBA" id="ARBA00022737"/>
    </source>
</evidence>
<dbReference type="GO" id="GO:0016020">
    <property type="term" value="C:membrane"/>
    <property type="evidence" value="ECO:0007669"/>
    <property type="project" value="InterPro"/>
</dbReference>
<evidence type="ECO:0008006" key="8">
    <source>
        <dbReference type="Google" id="ProtNLM"/>
    </source>
</evidence>
<dbReference type="Gene3D" id="2.60.120.380">
    <property type="match status" value="1"/>
</dbReference>
<dbReference type="InterPro" id="IPR044060">
    <property type="entry name" value="Bacterial_rp_domain"/>
</dbReference>
<dbReference type="Gene3D" id="2.60.120.260">
    <property type="entry name" value="Galactose-binding domain-like"/>
    <property type="match status" value="2"/>
</dbReference>
<organism evidence="6 7">
    <name type="scientific">Brevifollis gellanilyticus</name>
    <dbReference type="NCBI Taxonomy" id="748831"/>
    <lineage>
        <taxon>Bacteria</taxon>
        <taxon>Pseudomonadati</taxon>
        <taxon>Verrucomicrobiota</taxon>
        <taxon>Verrucomicrobiia</taxon>
        <taxon>Verrucomicrobiales</taxon>
        <taxon>Verrucomicrobiaceae</taxon>
    </lineage>
</organism>
<evidence type="ECO:0000313" key="6">
    <source>
        <dbReference type="EMBL" id="GEP41036.1"/>
    </source>
</evidence>
<evidence type="ECO:0000256" key="1">
    <source>
        <dbReference type="ARBA" id="ARBA00022729"/>
    </source>
</evidence>
<keyword evidence="7" id="KW-1185">Reference proteome</keyword>
<dbReference type="SMART" id="SM00237">
    <property type="entry name" value="Calx_beta"/>
    <property type="match status" value="2"/>
</dbReference>
<keyword evidence="1" id="KW-0732">Signal</keyword>
<dbReference type="PANTHER" id="PTHR46682">
    <property type="entry name" value="ADHESION G-PROTEIN COUPLED RECEPTOR V1"/>
    <property type="match status" value="1"/>
</dbReference>
<dbReference type="Gene3D" id="2.60.40.10">
    <property type="entry name" value="Immunoglobulins"/>
    <property type="match status" value="5"/>
</dbReference>
<dbReference type="InterPro" id="IPR011658">
    <property type="entry name" value="PA14_dom"/>
</dbReference>
<dbReference type="InterPro" id="IPR013783">
    <property type="entry name" value="Ig-like_fold"/>
</dbReference>
<accession>A0A512M2R8</accession>
<dbReference type="Pfam" id="PF18998">
    <property type="entry name" value="Flg_new_2"/>
    <property type="match status" value="2"/>
</dbReference>
<dbReference type="SUPFAM" id="SSF141072">
    <property type="entry name" value="CalX-like"/>
    <property type="match status" value="2"/>
</dbReference>
<dbReference type="InterPro" id="IPR003644">
    <property type="entry name" value="Calx_beta"/>
</dbReference>
<name>A0A512M2R8_9BACT</name>
<dbReference type="GO" id="GO:0004930">
    <property type="term" value="F:G protein-coupled receptor activity"/>
    <property type="evidence" value="ECO:0007669"/>
    <property type="project" value="InterPro"/>
</dbReference>
<feature type="domain" description="PA14" evidence="4">
    <location>
        <begin position="1460"/>
        <end position="1613"/>
    </location>
</feature>
<evidence type="ECO:0000256" key="3">
    <source>
        <dbReference type="ARBA" id="ARBA00022837"/>
    </source>
</evidence>
<dbReference type="Pfam" id="PF07691">
    <property type="entry name" value="PA14"/>
    <property type="match status" value="1"/>
</dbReference>
<dbReference type="InterPro" id="IPR026919">
    <property type="entry name" value="ADGRV1"/>
</dbReference>
<dbReference type="PROSITE" id="PS51820">
    <property type="entry name" value="PA14"/>
    <property type="match status" value="1"/>
</dbReference>
<evidence type="ECO:0000259" key="4">
    <source>
        <dbReference type="PROSITE" id="PS51820"/>
    </source>
</evidence>
<dbReference type="Proteomes" id="UP000321577">
    <property type="component" value="Unassembled WGS sequence"/>
</dbReference>
<keyword evidence="3" id="KW-0106">Calcium</keyword>
<comment type="caution">
    <text evidence="6">The sequence shown here is derived from an EMBL/GenBank/DDBJ whole genome shotgun (WGS) entry which is preliminary data.</text>
</comment>
<keyword evidence="2" id="KW-0677">Repeat</keyword>
<dbReference type="InterPro" id="IPR037524">
    <property type="entry name" value="PA14/GLEYA"/>
</dbReference>
<dbReference type="Pfam" id="PF08757">
    <property type="entry name" value="CotH"/>
    <property type="match status" value="1"/>
</dbReference>
<dbReference type="Pfam" id="PF00932">
    <property type="entry name" value="LTD"/>
    <property type="match status" value="1"/>
</dbReference>
<protein>
    <recommendedName>
        <fullName evidence="8">PA14 domain-containing protein</fullName>
    </recommendedName>
</protein>
<sequence length="3278" mass="342449">MAALGATTSLQLSTTNNNLRQPGIFNGQLYVSSGNGSTARLGPVGSGLPNTASQIITNLPGYPVNLSPNAFVLLDLSETVVGVDTLYIADDEATNGGILKYSFDGTTWTARGSAGAAADAYRGLTASVFQLPSPGVNLYAVRKGGGTATGGGEIVSLSDTSGSTGTLSGMPTLIATADTNKAFRGIAFAPQRPDLLAEVAGPSGFGPQIPPPSLPYTRERFLLHVRVHNSGGGAAYQVGGQLTLPVGLNYVSDSAVSAGFQSSIAGQVLTFSGGTLAAHTQATFTVQVVTEVAATYSIPAGALVMDPLSLVDESDEANNSSTTTPSFDVNHAADLKVSLSAPANALTGSAGFDYTIIAGNEGLSDAPSVRVSFTIPAGLSFVSASGAGFNASEDSGVVHLDGSLIADSSATLTVRVTASADGTYTAPVGAAVIGQIPLTLLIESDLTNNTSTTAATTELLTSDLAITNVANGTFQAGDSASYTINVSNTGTGNTQGLVAITETLPAGLTATSLTGTGWTITQGTGATVSATRSDALLPGQSYPPLTLNVTIATNAPTSVISTAHVSGGGDSIAANNSASATTSVLGAGPGVISLSSASYIAHEEDVAVSINLTRTGGRTGEVMVTFATSNDTASAGSDYTSVNAIVPFADDQISRTVLVPLLGDNANEPNETFNITISAPTGDAALGAITTASVFLLEPDSADPKLTLKDPKPNQRIDEGAVSASGEVSDNKQVRRVQVKLNNGSFADAQLTPGNGGKTNFTLPLAPTPGLNNLVVKASDFRGNETDELLRSFTYVVKRPLTLSLVSAGSSTVSIKPNEALTALELGKSYSLTAKPVSGKVWNGWSSPQLTLSDAQRLNTTLNFTMTEGLSITANFADNPFHVSVIGDFSGLVRADGGTTPSHDNEGAIKIKVTPGGSFSGTLQIAGTNLPFNGVLDTAGTARFGNELAISTLLSRSPRAGYVLAFAADLSLSGSKKITGTLRRQTREGSVPLSTLEVNRHAYDGKTPATSVTDTFYTWAMPAQAQTNGLTASQFPQGDSIGSIHVSKSGAAAIAGVLADGTSFTASAALSAGQDLPLFVPLEKGAGSINGWLHVDHTRPDTDVSGTAMHWFKPVIADAHYYPFGWPEGVTLSLIGARFTVPVGESVLPDLAEVSGANALLSFAQGGLVGLLGKELAITPTNVVTKIPASDPSYELKLTAKTGQYTGKFDLGTGAFASFTGVILQKGEHRRGFGHFLTAKPKVISGTGLSGVVELRTKFNPRLTLVISEVMSNNEHTITDEDGAYSDWLEIYNPGLTEVDLTDWCLTDSASNLAKWRFPAVTLGPKQLLLVWASSKNRRVPGQPLHTNFNLLAGGEYLALVRPDGVTIEHEFSPMFPALANDESYGIHFSGRPALVQGAAVKYHLPANNSLGTTWTAKEFNDASWSKGKTGLGFGVGVPGFTVRQVASKPAFGAVLSIAACEALLALPKGHGNILSEATVIAPYINYLGDGAEGRYGDNLSLPNGTAEPYAFKAMGIITIPVAGNYVFGLNSDDGGRIKIDGVAVMTDDSNHGPLDNLSAPVNLTAGSHTVEIIMWEGGGGDCVEFFAKAGTDTAWNADFKLVGGPGGLPVVTNPPSSISTASNVISTNLQSAMQGKRAGCYARLPFTVTSVGSLTGMTLRMRYNDGFVAWLNGTEIARRNAPLTPVFDSTATATRSAAETLTEEVIDLSAQISLLSGGTNVLAIHGMNDSVSDSSFLILPELSTTAGLAANAVFFRPGDTAITATPGTMNGVPAFDGIVAPLVFSQKHGFYDKPISLAITTATGGASIRYTLDGSTPTATHGTLYNGPVAISKTSIVRAIGYRSGYEPSALLTQSYFFLNDVIRQSANGARPSTSWPAGTVNGQVSDYGMDPDIVNGTNPEIGGVDKVKSALKSIPTVSIVTDLPNLFSQDTGIWVNPYGRGEAWERPASVELIGDSGPNGGFDINCGLRLRGGFSRSGDNPKHALRLFFRSEYGASKLNYPLFGNEGVSSFDKIDLRTAQNYSWSFGGDGNNTFIREESTRELQGAMGQPYSKSRYYHLYLNGQYWGIYDSDERPEANFAESYIGGDADDYDTVKGEQDQGYVTGVTDGNLDAWEQLRVKARAHSADPSNANFFAISGKAADGVTATSDPVLLEVDNLIDYMLLTFWSGNLDGATSAFLGDSRANNWFASRNRTGNFGGFRFFAHDFEHTFFNVDEDRTGPFANGNPADVSTYNPMFIHHDLRPNLEYRMMWADRVQKHLFGGGALVAENVQTRMRARKTLLDKVIIAESARWGDSKRGNDTPLNRLNWIGAVDYVIENYVPERGSRVIAQLRADDLYPSFDAPELAQNGGPFPSGSELMITGHGGIMYYTLDGSDPRQIGGTLNPAAQVYTSSTSTIQAVPLTQTWKYLADGSDQDSAWRASVFDDSTWSSGPGELGYGDGDEATIVSFVDANASAAGMQKNATTYFRTSFEIADATGLTAAALQVKYDDGVILYLNGTQVARSPNMPATAAHNYYTNVSAPNESAFFTFNIDPALLVTGTNVLAAEVHQAAPDSSDVSFQASLSVTRTDTPTPLFLTGTGSRTLKVRARQNDEWSALVEAVFDVSPAPDLTVSLNPPSFPFAGGSFQLVVPVKNIGSAPTSGLIEVTSPLPVGAQSVLLGMAAGWTSHLNPDGSTTARRSTPLQPGETSSLILIVDTWSTAPNYMPFSATVAGGGEMIRSNNSASLVVRVNSQGTSHFTFANNVFAAPEADGSVTVTVVRTGTRTGAASVRLSTSNGSAISPGDYQAQEVIVEFADGEDAREVQIGLTPDDRKEIHKYFTVKLDNPTGGTSIEGVGQARVTILEEDTNAPTVSLTTPSEAARIVLANVLLKGTARDDKGLGKVQVALNNGSFTDVVTTLDAKGTSGTFTAEVPALAGNNTVRIRAVDARGLISNEVISQFTFVPLRPLTVNILPAGSGDVSITPGGKLSQLEVGKSYTLTAKPKTSFLFDHWSGPSINTPSQSLTFTMSEGLVISANFAGSAVGTANAGAYQGLVVSDAGVPRLQESHGIISLNLTPAALLSGSLQLGEVKYPFAGELHPDGSARFGKERSISLIIPRVGRASLVLSLQINLAMHTLTGHVGEQTRTGVAPLCAFNGARKRALLASNSPLLGNGGKYQVTLTQVNPVAGTLGYPGNAASMLKGTLAKSGVLTLAGILTDGSKVTATCDLLESNQMPFYELLDGKAGSLATVLNWSEATPGFTVTGGLWFKPVTNQGLSPFGWPEGLVFSIEGEP</sequence>
<dbReference type="InterPro" id="IPR038081">
    <property type="entry name" value="CalX-like_sf"/>
</dbReference>
<feature type="domain" description="LTD" evidence="5">
    <location>
        <begin position="1250"/>
        <end position="1376"/>
    </location>
</feature>
<dbReference type="Gene3D" id="2.60.40.2030">
    <property type="match status" value="2"/>
</dbReference>
<dbReference type="Pfam" id="PF03160">
    <property type="entry name" value="Calx-beta"/>
    <property type="match status" value="2"/>
</dbReference>
<dbReference type="SUPFAM" id="SSF56988">
    <property type="entry name" value="Anthrax protective antigen"/>
    <property type="match status" value="1"/>
</dbReference>
<evidence type="ECO:0000259" key="5">
    <source>
        <dbReference type="PROSITE" id="PS51841"/>
    </source>
</evidence>
<gene>
    <name evidence="6" type="ORF">BGE01nite_03270</name>
</gene>
<dbReference type="Gene3D" id="2.60.40.1260">
    <property type="entry name" value="Lamin Tail domain"/>
    <property type="match status" value="1"/>
</dbReference>
<reference evidence="6 7" key="1">
    <citation type="submission" date="2019-07" db="EMBL/GenBank/DDBJ databases">
        <title>Whole genome shotgun sequence of Brevifollis gellanilyticus NBRC 108608.</title>
        <authorList>
            <person name="Hosoyama A."/>
            <person name="Uohara A."/>
            <person name="Ohji S."/>
            <person name="Ichikawa N."/>
        </authorList>
    </citation>
    <scope>NUCLEOTIDE SEQUENCE [LARGE SCALE GENOMIC DNA]</scope>
    <source>
        <strain evidence="6 7">NBRC 108608</strain>
    </source>
</reference>